<gene>
    <name evidence="2" type="ORF">HJG59_017364</name>
</gene>
<reference evidence="2 3" key="1">
    <citation type="journal article" date="2020" name="Nature">
        <title>Six reference-quality genomes reveal evolution of bat adaptations.</title>
        <authorList>
            <person name="Jebb D."/>
            <person name="Huang Z."/>
            <person name="Pippel M."/>
            <person name="Hughes G.M."/>
            <person name="Lavrichenko K."/>
            <person name="Devanna P."/>
            <person name="Winkler S."/>
            <person name="Jermiin L.S."/>
            <person name="Skirmuntt E.C."/>
            <person name="Katzourakis A."/>
            <person name="Burkitt-Gray L."/>
            <person name="Ray D.A."/>
            <person name="Sullivan K.A.M."/>
            <person name="Roscito J.G."/>
            <person name="Kirilenko B.M."/>
            <person name="Davalos L.M."/>
            <person name="Corthals A.P."/>
            <person name="Power M.L."/>
            <person name="Jones G."/>
            <person name="Ransome R.D."/>
            <person name="Dechmann D.K.N."/>
            <person name="Locatelli A.G."/>
            <person name="Puechmaille S.J."/>
            <person name="Fedrigo O."/>
            <person name="Jarvis E.D."/>
            <person name="Hiller M."/>
            <person name="Vernes S.C."/>
            <person name="Myers E.W."/>
            <person name="Teeling E.C."/>
        </authorList>
    </citation>
    <scope>NUCLEOTIDE SEQUENCE [LARGE SCALE GENOMIC DNA]</scope>
    <source>
        <strain evidence="2">MMolMol1</strain>
        <tissue evidence="2">Muscle</tissue>
    </source>
</reference>
<dbReference type="GO" id="GO:0005634">
    <property type="term" value="C:nucleus"/>
    <property type="evidence" value="ECO:0007669"/>
    <property type="project" value="TreeGrafter"/>
</dbReference>
<evidence type="ECO:0000256" key="1">
    <source>
        <dbReference type="SAM" id="Coils"/>
    </source>
</evidence>
<name>A0A7J8J3H5_MOLMO</name>
<dbReference type="GO" id="GO:0003700">
    <property type="term" value="F:DNA-binding transcription factor activity"/>
    <property type="evidence" value="ECO:0007669"/>
    <property type="project" value="InterPro"/>
</dbReference>
<dbReference type="PANTHER" id="PTHR47889">
    <property type="entry name" value="SPERMATOGENIC LEUCINE ZIPPER PROTEIN 1"/>
    <property type="match status" value="1"/>
</dbReference>
<dbReference type="InterPro" id="IPR042961">
    <property type="entry name" value="Spz1"/>
</dbReference>
<dbReference type="Proteomes" id="UP000550707">
    <property type="component" value="Unassembled WGS sequence"/>
</dbReference>
<keyword evidence="1" id="KW-0175">Coiled coil</keyword>
<protein>
    <submittedName>
        <fullName evidence="2">Spermatogenic leucine zipper 1</fullName>
    </submittedName>
</protein>
<dbReference type="InParanoid" id="A0A7J8J3H5"/>
<dbReference type="AlphaFoldDB" id="A0A7J8J3H5"/>
<feature type="coiled-coil region" evidence="1">
    <location>
        <begin position="130"/>
        <end position="195"/>
    </location>
</feature>
<comment type="caution">
    <text evidence="2">The sequence shown here is derived from an EMBL/GenBank/DDBJ whole genome shotgun (WGS) entry which is preliminary data.</text>
</comment>
<organism evidence="2 3">
    <name type="scientific">Molossus molossus</name>
    <name type="common">Pallas' mastiff bat</name>
    <name type="synonym">Vespertilio molossus</name>
    <dbReference type="NCBI Taxonomy" id="27622"/>
    <lineage>
        <taxon>Eukaryota</taxon>
        <taxon>Metazoa</taxon>
        <taxon>Chordata</taxon>
        <taxon>Craniata</taxon>
        <taxon>Vertebrata</taxon>
        <taxon>Euteleostomi</taxon>
        <taxon>Mammalia</taxon>
        <taxon>Eutheria</taxon>
        <taxon>Laurasiatheria</taxon>
        <taxon>Chiroptera</taxon>
        <taxon>Yangochiroptera</taxon>
        <taxon>Molossidae</taxon>
        <taxon>Molossus</taxon>
    </lineage>
</organism>
<accession>A0A7J8J3H5</accession>
<keyword evidence="3" id="KW-1185">Reference proteome</keyword>
<sequence length="371" mass="43599">MEVPALSKTRKPTLDLNIDPKTTVIALVEIEPLLPASWSSFPSLNNSHHQETKQQTTKKFDNLLKEMNDLLKNTKCYEKITKTRESSEETNISEDESELKEQIRGLDKINKVLLTNLGCLDLDKDQNSKKQEITSENQNSKDTVQDLARDLVNHSEEKRAVNETQLSKEKAESRFHHVQEESIKLRNNMEQLLQEAELWSVQHAELSELIKVYQKSQNDIRVTLKSKGIHFQTQQNNKVPANYELEAQVRKLNHDMHSLHLIAALLENECQFLQQRVELLKELRYQKDATLQEKPIQMNHEQDKKEQKLLEAEKVERYKQKLQDMEGTFQNKDTFYKSQDSCRNKKARNNRFNIRLTRALWRKKRPTSSLR</sequence>
<evidence type="ECO:0000313" key="2">
    <source>
        <dbReference type="EMBL" id="KAF6491081.1"/>
    </source>
</evidence>
<dbReference type="OrthoDB" id="9830670at2759"/>
<dbReference type="PANTHER" id="PTHR47889:SF1">
    <property type="entry name" value="SPERMATOGENIC LEUCINE ZIPPER PROTEIN 1"/>
    <property type="match status" value="1"/>
</dbReference>
<evidence type="ECO:0000313" key="3">
    <source>
        <dbReference type="Proteomes" id="UP000550707"/>
    </source>
</evidence>
<proteinExistence type="predicted"/>
<dbReference type="EMBL" id="JACASF010000003">
    <property type="protein sequence ID" value="KAF6491081.1"/>
    <property type="molecule type" value="Genomic_DNA"/>
</dbReference>